<organism evidence="1">
    <name type="scientific">marine sediment metagenome</name>
    <dbReference type="NCBI Taxonomy" id="412755"/>
    <lineage>
        <taxon>unclassified sequences</taxon>
        <taxon>metagenomes</taxon>
        <taxon>ecological metagenomes</taxon>
    </lineage>
</organism>
<comment type="caution">
    <text evidence="1">The sequence shown here is derived from an EMBL/GenBank/DDBJ whole genome shotgun (WGS) entry which is preliminary data.</text>
</comment>
<gene>
    <name evidence="1" type="ORF">LCGC14_1792670</name>
</gene>
<accession>A0A0F9GS18</accession>
<dbReference type="AlphaFoldDB" id="A0A0F9GS18"/>
<protein>
    <submittedName>
        <fullName evidence="1">Uncharacterized protein</fullName>
    </submittedName>
</protein>
<sequence>MSGGRKQNLDEQDPFTEIIAQFGLGYTVKIYRREPKTQNKVFITSFGAEDLELSAVQEEYGGGVFQFQFYEGRDYRKSVTQHIAGPVLELSKIMDKETPVQTDERYREEAEELRAQLRDLSLEQRLDAGLLEMRSLIAGIRQAPADQADPFTMALGLLKTMQAQTLPHVTTPAPGMNMEQMLSVMKMGIELGRGGGEGASGFEGVLERFAPQILGALEGISGGAQPPALNPPPEDVQPMNLQSALAQWVPFIVQWAEGGKSEAVCAQFIEDQLPQHWLGELDTFLEKHGGQAVTIMTEWYPELLIHSAWVKELLLQLTPQDIEVADEVEAAAEAEPDPDPLAEETAELEVEVGTVEGDETGEA</sequence>
<evidence type="ECO:0000313" key="1">
    <source>
        <dbReference type="EMBL" id="KKM01614.1"/>
    </source>
</evidence>
<dbReference type="EMBL" id="LAZR01017150">
    <property type="protein sequence ID" value="KKM01614.1"/>
    <property type="molecule type" value="Genomic_DNA"/>
</dbReference>
<reference evidence="1" key="1">
    <citation type="journal article" date="2015" name="Nature">
        <title>Complex archaea that bridge the gap between prokaryotes and eukaryotes.</title>
        <authorList>
            <person name="Spang A."/>
            <person name="Saw J.H."/>
            <person name="Jorgensen S.L."/>
            <person name="Zaremba-Niedzwiedzka K."/>
            <person name="Martijn J."/>
            <person name="Lind A.E."/>
            <person name="van Eijk R."/>
            <person name="Schleper C."/>
            <person name="Guy L."/>
            <person name="Ettema T.J."/>
        </authorList>
    </citation>
    <scope>NUCLEOTIDE SEQUENCE</scope>
</reference>
<proteinExistence type="predicted"/>
<name>A0A0F9GS18_9ZZZZ</name>